<dbReference type="FunFam" id="3.40.50.2000:FF:000019">
    <property type="entry name" value="Glycosyltransferase"/>
    <property type="match status" value="1"/>
</dbReference>
<dbReference type="SUPFAM" id="SSF53756">
    <property type="entry name" value="UDP-Glycosyltransferase/glycogen phosphorylase"/>
    <property type="match status" value="1"/>
</dbReference>
<name>A0AAV1DWZ0_OLDCO</name>
<evidence type="ECO:0000256" key="1">
    <source>
        <dbReference type="ARBA" id="ARBA00009995"/>
    </source>
</evidence>
<dbReference type="InterPro" id="IPR002213">
    <property type="entry name" value="UDP_glucos_trans"/>
</dbReference>
<dbReference type="GO" id="GO:0080044">
    <property type="term" value="F:quercetin 7-O-glucosyltransferase activity"/>
    <property type="evidence" value="ECO:0007669"/>
    <property type="project" value="TreeGrafter"/>
</dbReference>
<evidence type="ECO:0000256" key="3">
    <source>
        <dbReference type="RuleBase" id="RU003718"/>
    </source>
</evidence>
<dbReference type="Gene3D" id="3.40.50.2000">
    <property type="entry name" value="Glycogen Phosphorylase B"/>
    <property type="match status" value="2"/>
</dbReference>
<keyword evidence="2 3" id="KW-0808">Transferase</keyword>
<gene>
    <name evidence="4" type="ORF">OLC1_LOCUS19615</name>
</gene>
<evidence type="ECO:0000313" key="5">
    <source>
        <dbReference type="Proteomes" id="UP001161247"/>
    </source>
</evidence>
<comment type="similarity">
    <text evidence="1 3">Belongs to the UDP-glycosyltransferase family.</text>
</comment>
<dbReference type="InterPro" id="IPR035595">
    <property type="entry name" value="UDP_glycos_trans_CS"/>
</dbReference>
<organism evidence="4 5">
    <name type="scientific">Oldenlandia corymbosa var. corymbosa</name>
    <dbReference type="NCBI Taxonomy" id="529605"/>
    <lineage>
        <taxon>Eukaryota</taxon>
        <taxon>Viridiplantae</taxon>
        <taxon>Streptophyta</taxon>
        <taxon>Embryophyta</taxon>
        <taxon>Tracheophyta</taxon>
        <taxon>Spermatophyta</taxon>
        <taxon>Magnoliopsida</taxon>
        <taxon>eudicotyledons</taxon>
        <taxon>Gunneridae</taxon>
        <taxon>Pentapetalae</taxon>
        <taxon>asterids</taxon>
        <taxon>lamiids</taxon>
        <taxon>Gentianales</taxon>
        <taxon>Rubiaceae</taxon>
        <taxon>Rubioideae</taxon>
        <taxon>Spermacoceae</taxon>
        <taxon>Hedyotis-Oldenlandia complex</taxon>
        <taxon>Oldenlandia</taxon>
    </lineage>
</organism>
<keyword evidence="5" id="KW-1185">Reference proteome</keyword>
<dbReference type="PANTHER" id="PTHR11926:SF1560">
    <property type="entry name" value="UDP-GLYCOSYLTRANSFERASE 74E1-RELATED"/>
    <property type="match status" value="1"/>
</dbReference>
<reference evidence="4" key="1">
    <citation type="submission" date="2023-03" db="EMBL/GenBank/DDBJ databases">
        <authorList>
            <person name="Julca I."/>
        </authorList>
    </citation>
    <scope>NUCLEOTIDE SEQUENCE</scope>
</reference>
<dbReference type="GO" id="GO:0080043">
    <property type="term" value="F:quercetin 3-O-glucosyltransferase activity"/>
    <property type="evidence" value="ECO:0007669"/>
    <property type="project" value="TreeGrafter"/>
</dbReference>
<dbReference type="Proteomes" id="UP001161247">
    <property type="component" value="Chromosome 7"/>
</dbReference>
<dbReference type="EMBL" id="OX459124">
    <property type="protein sequence ID" value="CAI9112406.1"/>
    <property type="molecule type" value="Genomic_DNA"/>
</dbReference>
<keyword evidence="3" id="KW-0328">Glycosyltransferase</keyword>
<proteinExistence type="inferred from homology"/>
<dbReference type="Pfam" id="PF00201">
    <property type="entry name" value="UDPGT"/>
    <property type="match status" value="1"/>
</dbReference>
<evidence type="ECO:0000256" key="2">
    <source>
        <dbReference type="ARBA" id="ARBA00022679"/>
    </source>
</evidence>
<sequence length="368" mass="40571">MPLILERKASSGEPVKVLVYDSVLHYVCDVSKKFGIQSAAFFTHCATTCTIFYQLHDGTLKSPLQDEPAETISLSSVPCELKPKDLPSLIYDPGSYPSLLRATLNQSLNFHHADWIFLNSFDSLELQAVSWMASYCPNVKTIGPTIPSIYLDKSLKDDKDYGLSLFNPETHACKQWLDTKAKGAVAYASFGSMASLSGEQMEEIAWGFANSRCYFLWVVRASEESKLPKNFAAQVGEKGLIVKWCSQLEVLAHDAVGCFLTHCGWNSTVEALSLGVPMVVLPQWNDQPTNAKLIVDVWQTGLRLEAGEDGIVRRDEVEIGIREAIVGDGAVELKKNAAKWKDLAKEAMSEGGSSYKNIEQFVSSIGTK</sequence>
<evidence type="ECO:0000313" key="4">
    <source>
        <dbReference type="EMBL" id="CAI9112406.1"/>
    </source>
</evidence>
<accession>A0AAV1DWZ0</accession>
<dbReference type="CDD" id="cd03784">
    <property type="entry name" value="GT1_Gtf-like"/>
    <property type="match status" value="1"/>
</dbReference>
<protein>
    <submittedName>
        <fullName evidence="4">OLC1v1012854C1</fullName>
    </submittedName>
</protein>
<dbReference type="PANTHER" id="PTHR11926">
    <property type="entry name" value="GLUCOSYL/GLUCURONOSYL TRANSFERASES"/>
    <property type="match status" value="1"/>
</dbReference>
<dbReference type="PROSITE" id="PS00375">
    <property type="entry name" value="UDPGT"/>
    <property type="match status" value="1"/>
</dbReference>
<dbReference type="AlphaFoldDB" id="A0AAV1DWZ0"/>